<keyword evidence="4" id="KW-1185">Reference proteome</keyword>
<dbReference type="AlphaFoldDB" id="A0A1J4JSQ7"/>
<sequence>MKNTKIPSQINDICEELRKFINGYANDSTTLDERRQIIDKKINTEIDSVMKETAEKVAPKMDLTPYIEKRAKAQQIEIGRLKEMITRYSNEIIKQTDNFNSRIDEEKKKFKNIANDLAIHYYEQCQTANSSHDNQMLELDDELYELKNSFDSKLSDEKEKVVIEKKLLKKVYQSFQKDYDTMKTELEGELNEVNSQINEIEYEIKSNYGDAQKQIEELRKKIEDKCKEGDEELNSIEDENKALQAEIDKIKNENEPIIQELTEKIEKAEIEYEEKLSEQLKSNQPKFESELQSISEKFGSVEEELINKLELLRKSRSGTSESLQAELVRLKSEVNSSDSRIAKQLKIARARLDAKVHAKDTELKQFRSDQLRFIETTRHAYQNELSRVKNENENQLVIFEQNLMKAAANSQQHRNNRNIGRMKVKEPQNGNEKGAPAPSPRRPKATAATRPPMVEEMDINNGNIVDSLSSQFEERESEAIKCLNDLMASKKKAENDIKINKSKACAQINELEKAIQISRDELNELKEKLVSEGKDQNEMKNEHNSEEENENENHEKLKNRVSEREEELIYNIEQQKLAIQQLKEEKDRLRVDVSKRKALQSLQIKLRQDIQEIEEKIKEVSSHVTEEIEEADLELARSFKQEQKATADQIQEASVKLERAIKNLLEAKAEAEEISMKDRQKWSELRSGIADSTLTICKKLNNTRPTSSSPTLRNNGPKSILPPLKKEK</sequence>
<reference evidence="3" key="1">
    <citation type="submission" date="2016-10" db="EMBL/GenBank/DDBJ databases">
        <authorList>
            <person name="Benchimol M."/>
            <person name="Almeida L.G."/>
            <person name="Vasconcelos A.T."/>
            <person name="Perreira-Neves A."/>
            <person name="Rosa I.A."/>
            <person name="Tasca T."/>
            <person name="Bogo M.R."/>
            <person name="de Souza W."/>
        </authorList>
    </citation>
    <scope>NUCLEOTIDE SEQUENCE [LARGE SCALE GENOMIC DNA]</scope>
    <source>
        <strain evidence="3">K</strain>
    </source>
</reference>
<feature type="compositionally biased region" description="Polar residues" evidence="2">
    <location>
        <begin position="700"/>
        <end position="717"/>
    </location>
</feature>
<evidence type="ECO:0000256" key="2">
    <source>
        <dbReference type="SAM" id="MobiDB-lite"/>
    </source>
</evidence>
<name>A0A1J4JSQ7_9EUKA</name>
<dbReference type="GeneID" id="94842322"/>
<feature type="region of interest" description="Disordered" evidence="2">
    <location>
        <begin position="700"/>
        <end position="728"/>
    </location>
</feature>
<feature type="coiled-coil region" evidence="1">
    <location>
        <begin position="183"/>
        <end position="278"/>
    </location>
</feature>
<proteinExistence type="predicted"/>
<evidence type="ECO:0000256" key="1">
    <source>
        <dbReference type="SAM" id="Coils"/>
    </source>
</evidence>
<evidence type="ECO:0000313" key="3">
    <source>
        <dbReference type="EMBL" id="OHT02145.1"/>
    </source>
</evidence>
<feature type="region of interest" description="Disordered" evidence="2">
    <location>
        <begin position="530"/>
        <end position="559"/>
    </location>
</feature>
<dbReference type="Gene3D" id="1.20.5.1230">
    <property type="entry name" value="Apolipoprotein A-I"/>
    <property type="match status" value="1"/>
</dbReference>
<dbReference type="SUPFAM" id="SSF58113">
    <property type="entry name" value="Apolipoprotein A-I"/>
    <property type="match status" value="1"/>
</dbReference>
<dbReference type="Proteomes" id="UP000179807">
    <property type="component" value="Unassembled WGS sequence"/>
</dbReference>
<accession>A0A1J4JSQ7</accession>
<feature type="region of interest" description="Disordered" evidence="2">
    <location>
        <begin position="407"/>
        <end position="451"/>
    </location>
</feature>
<dbReference type="VEuPathDB" id="TrichDB:TRFO_30911"/>
<dbReference type="RefSeq" id="XP_068355281.1">
    <property type="nucleotide sequence ID" value="XM_068507618.1"/>
</dbReference>
<protein>
    <submittedName>
        <fullName evidence="3">Uncharacterized protein</fullName>
    </submittedName>
</protein>
<keyword evidence="1" id="KW-0175">Coiled coil</keyword>
<gene>
    <name evidence="3" type="ORF">TRFO_30911</name>
</gene>
<evidence type="ECO:0000313" key="4">
    <source>
        <dbReference type="Proteomes" id="UP000179807"/>
    </source>
</evidence>
<organism evidence="3 4">
    <name type="scientific">Tritrichomonas foetus</name>
    <dbReference type="NCBI Taxonomy" id="1144522"/>
    <lineage>
        <taxon>Eukaryota</taxon>
        <taxon>Metamonada</taxon>
        <taxon>Parabasalia</taxon>
        <taxon>Tritrichomonadida</taxon>
        <taxon>Tritrichomonadidae</taxon>
        <taxon>Tritrichomonas</taxon>
    </lineage>
</organism>
<comment type="caution">
    <text evidence="3">The sequence shown here is derived from an EMBL/GenBank/DDBJ whole genome shotgun (WGS) entry which is preliminary data.</text>
</comment>
<dbReference type="EMBL" id="MLAK01000881">
    <property type="protein sequence ID" value="OHT02145.1"/>
    <property type="molecule type" value="Genomic_DNA"/>
</dbReference>